<keyword evidence="2" id="KW-1185">Reference proteome</keyword>
<evidence type="ECO:0000313" key="1">
    <source>
        <dbReference type="EMBL" id="BBE11151.1"/>
    </source>
</evidence>
<gene>
    <name evidence="1" type="ORF">HH1059_20340</name>
</gene>
<reference evidence="1" key="1">
    <citation type="submission" date="2016-02" db="EMBL/GenBank/DDBJ databases">
        <title>Halorhodospira halochloris DSM-1059 complete genome, version 2.</title>
        <authorList>
            <person name="Tsukatani Y."/>
        </authorList>
    </citation>
    <scope>NUCLEOTIDE SEQUENCE</scope>
    <source>
        <strain evidence="1">DSM 1059</strain>
    </source>
</reference>
<dbReference type="Proteomes" id="UP000218890">
    <property type="component" value="Chromosome"/>
</dbReference>
<sequence>MATPYEKLKSLANAEQYLKPGVTFKQLDEIAYAICDNEAARQLNEGSSQKTEKIVR</sequence>
<dbReference type="RefSeq" id="WP_162549505.1">
    <property type="nucleotide sequence ID" value="NZ_AP017372.2"/>
</dbReference>
<protein>
    <submittedName>
        <fullName evidence="1">Uncharacterized protein</fullName>
    </submittedName>
</protein>
<proteinExistence type="predicted"/>
<accession>A0A2Z6EZV0</accession>
<evidence type="ECO:0000313" key="2">
    <source>
        <dbReference type="Proteomes" id="UP000218890"/>
    </source>
</evidence>
<dbReference type="EMBL" id="AP017372">
    <property type="protein sequence ID" value="BBE11151.1"/>
    <property type="molecule type" value="Genomic_DNA"/>
</dbReference>
<dbReference type="KEGG" id="hhk:HH1059_20340"/>
<dbReference type="AlphaFoldDB" id="A0A2Z6EZV0"/>
<organism evidence="1 2">
    <name type="scientific">Halorhodospira halochloris</name>
    <name type="common">Ectothiorhodospira halochloris</name>
    <dbReference type="NCBI Taxonomy" id="1052"/>
    <lineage>
        <taxon>Bacteria</taxon>
        <taxon>Pseudomonadati</taxon>
        <taxon>Pseudomonadota</taxon>
        <taxon>Gammaproteobacteria</taxon>
        <taxon>Chromatiales</taxon>
        <taxon>Ectothiorhodospiraceae</taxon>
        <taxon>Halorhodospira</taxon>
    </lineage>
</organism>
<name>A0A2Z6EZV0_HALHR</name>